<feature type="domain" description="Right handed beta helix" evidence="2">
    <location>
        <begin position="411"/>
        <end position="573"/>
    </location>
</feature>
<dbReference type="InterPro" id="IPR012334">
    <property type="entry name" value="Pectin_lyas_fold"/>
</dbReference>
<feature type="signal peptide" evidence="1">
    <location>
        <begin position="1"/>
        <end position="25"/>
    </location>
</feature>
<dbReference type="RefSeq" id="WP_419194391.1">
    <property type="nucleotide sequence ID" value="NZ_SJPJ01000001.1"/>
</dbReference>
<evidence type="ECO:0000313" key="3">
    <source>
        <dbReference type="EMBL" id="TWT81862.1"/>
    </source>
</evidence>
<evidence type="ECO:0000256" key="1">
    <source>
        <dbReference type="SAM" id="SignalP"/>
    </source>
</evidence>
<accession>A0A5C5Z3A4</accession>
<organism evidence="3 4">
    <name type="scientific">Novipirellula herctigrandis</name>
    <dbReference type="NCBI Taxonomy" id="2527986"/>
    <lineage>
        <taxon>Bacteria</taxon>
        <taxon>Pseudomonadati</taxon>
        <taxon>Planctomycetota</taxon>
        <taxon>Planctomycetia</taxon>
        <taxon>Pirellulales</taxon>
        <taxon>Pirellulaceae</taxon>
        <taxon>Novipirellula</taxon>
    </lineage>
</organism>
<evidence type="ECO:0000313" key="4">
    <source>
        <dbReference type="Proteomes" id="UP000315010"/>
    </source>
</evidence>
<dbReference type="InterPro" id="IPR006626">
    <property type="entry name" value="PbH1"/>
</dbReference>
<evidence type="ECO:0000259" key="2">
    <source>
        <dbReference type="Pfam" id="PF13229"/>
    </source>
</evidence>
<dbReference type="InterPro" id="IPR011050">
    <property type="entry name" value="Pectin_lyase_fold/virulence"/>
</dbReference>
<dbReference type="InterPro" id="IPR039448">
    <property type="entry name" value="Beta_helix"/>
</dbReference>
<dbReference type="Pfam" id="PF13229">
    <property type="entry name" value="Beta_helix"/>
    <property type="match status" value="1"/>
</dbReference>
<comment type="caution">
    <text evidence="3">The sequence shown here is derived from an EMBL/GenBank/DDBJ whole genome shotgun (WGS) entry which is preliminary data.</text>
</comment>
<dbReference type="PANTHER" id="PTHR36453">
    <property type="entry name" value="SECRETED PROTEIN-RELATED"/>
    <property type="match status" value="1"/>
</dbReference>
<keyword evidence="1" id="KW-0732">Signal</keyword>
<dbReference type="PANTHER" id="PTHR36453:SF1">
    <property type="entry name" value="RIGHT HANDED BETA HELIX DOMAIN-CONTAINING PROTEIN"/>
    <property type="match status" value="1"/>
</dbReference>
<dbReference type="AlphaFoldDB" id="A0A5C5Z3A4"/>
<sequence precursor="true">MKKLFCTCALWIATSLFVFFPKANADEFYVSPDGSNDSIGSMEQPFASIQRAQTAVRKSRTEHPTEPVTVMIAPGRYTLDRTLVFTPEDSGASPDQPVTYRALPGGDVVLSGGVSINDWQQANGVPGLWKTRIRKPKSADNTNWRFNQLWVNGRRAIRARTPNDWEFFSLLGVAEEPVKTQPKRFRHTFATNPNTLKTLQALSQEELRDVQVLAFHKWDTTREFLEEILPDQTGFTTVGDNMKSWNPMTRDSLYFFENYLQALDAPGEWFLDRDGWLYYQCRDGEEMTSADVVAAKTERLIEVRGEFENGNHPVKHLRFEGLKLRHAEFRIPDEGIRSWQAAMNVDATAVQLDGCRDISFIDCALEHIGSTGFWFRKACHDCRVERTRVFDCGISAIRIGEEKLVPEPVRTGGITIDNCILQSGGRITPHAVGVWIGHSSDNAITHCDVADFFYTAISVGWRWGYDQSGAKRNKIEFNHLHHLGYRILSDMGGVYTLGPSEGTTVRHNVIHDVYSTRYGGWGLYPDEGSSNILYENNLVYNVRDGCFHQHYGRDNIVRNNVFAFSEEGQIAVTRAEPHQSFTFERNVVYFDQGTLLGHSGWRNGVKVQMNQNLYWRAGGKPFDFAGQELAQWRELGNDQNSIVANPHFVDPDNYDFRLSPDSPVKQIGFIEFDYSQAGVNGDQAWKELAASPVFPEPYVVPPPEAMNLSDHFDQDSPLSLLRIATLSDEDRDALIQLAAEPDGDGRCLKVQDAADLKAGFNPHFYWDPQYTHGVATMSFRIRLEPGADVRCEWRSKTNPYRTGPNLHFGGGVVNSKRRAKLVEIPTDQWIKVTVTAPLGKQDATWKAMFEFADGTQKVANDLPCDADWTDARWVGFSSQSADGVSYYIDDLVMRVRPNM</sequence>
<dbReference type="SUPFAM" id="SSF51126">
    <property type="entry name" value="Pectin lyase-like"/>
    <property type="match status" value="1"/>
</dbReference>
<protein>
    <recommendedName>
        <fullName evidence="2">Right handed beta helix domain-containing protein</fullName>
    </recommendedName>
</protein>
<dbReference type="Proteomes" id="UP000315010">
    <property type="component" value="Unassembled WGS sequence"/>
</dbReference>
<gene>
    <name evidence="3" type="ORF">CA13_33160</name>
</gene>
<name>A0A5C5Z3A4_9BACT</name>
<proteinExistence type="predicted"/>
<dbReference type="Gene3D" id="2.160.20.10">
    <property type="entry name" value="Single-stranded right-handed beta-helix, Pectin lyase-like"/>
    <property type="match status" value="2"/>
</dbReference>
<reference evidence="3 4" key="1">
    <citation type="submission" date="2019-02" db="EMBL/GenBank/DDBJ databases">
        <title>Deep-cultivation of Planctomycetes and their phenomic and genomic characterization uncovers novel biology.</title>
        <authorList>
            <person name="Wiegand S."/>
            <person name="Jogler M."/>
            <person name="Boedeker C."/>
            <person name="Pinto D."/>
            <person name="Vollmers J."/>
            <person name="Rivas-Marin E."/>
            <person name="Kohn T."/>
            <person name="Peeters S.H."/>
            <person name="Heuer A."/>
            <person name="Rast P."/>
            <person name="Oberbeckmann S."/>
            <person name="Bunk B."/>
            <person name="Jeske O."/>
            <person name="Meyerdierks A."/>
            <person name="Storesund J.E."/>
            <person name="Kallscheuer N."/>
            <person name="Luecker S."/>
            <person name="Lage O.M."/>
            <person name="Pohl T."/>
            <person name="Merkel B.J."/>
            <person name="Hornburger P."/>
            <person name="Mueller R.-W."/>
            <person name="Bruemmer F."/>
            <person name="Labrenz M."/>
            <person name="Spormann A.M."/>
            <person name="Op Den Camp H."/>
            <person name="Overmann J."/>
            <person name="Amann R."/>
            <person name="Jetten M.S.M."/>
            <person name="Mascher T."/>
            <person name="Medema M.H."/>
            <person name="Devos D.P."/>
            <person name="Kaster A.-K."/>
            <person name="Ovreas L."/>
            <person name="Rohde M."/>
            <person name="Galperin M.Y."/>
            <person name="Jogler C."/>
        </authorList>
    </citation>
    <scope>NUCLEOTIDE SEQUENCE [LARGE SCALE GENOMIC DNA]</scope>
    <source>
        <strain evidence="3 4">CA13</strain>
    </source>
</reference>
<dbReference type="EMBL" id="SJPJ01000001">
    <property type="protein sequence ID" value="TWT81862.1"/>
    <property type="molecule type" value="Genomic_DNA"/>
</dbReference>
<feature type="chain" id="PRO_5022770148" description="Right handed beta helix domain-containing protein" evidence="1">
    <location>
        <begin position="26"/>
        <end position="899"/>
    </location>
</feature>
<keyword evidence="4" id="KW-1185">Reference proteome</keyword>
<dbReference type="SMART" id="SM00710">
    <property type="entry name" value="PbH1"/>
    <property type="match status" value="7"/>
</dbReference>